<dbReference type="Pfam" id="PF13175">
    <property type="entry name" value="AAA_15"/>
    <property type="match status" value="1"/>
</dbReference>
<dbReference type="AlphaFoldDB" id="A0A524RMF3"/>
<accession>A0A524RMF3</accession>
<comment type="caution">
    <text evidence="2">The sequence shown here is derived from an EMBL/GenBank/DDBJ whole genome shotgun (WGS) entry which is preliminary data.</text>
</comment>
<reference evidence="2 3" key="1">
    <citation type="journal article" date="2019" name="mSystems">
        <title>Life at home and on the roam: Genomic adaptions reflect the dual lifestyle of an intracellular, facultative symbiont.</title>
        <authorList>
            <person name="Burgsdorf I."/>
        </authorList>
    </citation>
    <scope>NUCLEOTIDE SEQUENCE [LARGE SCALE GENOMIC DNA]</scope>
    <source>
        <strain evidence="2">277cV</strain>
    </source>
</reference>
<dbReference type="SUPFAM" id="SSF52540">
    <property type="entry name" value="P-loop containing nucleoside triphosphate hydrolases"/>
    <property type="match status" value="1"/>
</dbReference>
<dbReference type="EMBL" id="SRMO01000072">
    <property type="protein sequence ID" value="TGG91629.1"/>
    <property type="molecule type" value="Genomic_DNA"/>
</dbReference>
<gene>
    <name evidence="2" type="ORF">ERJ67_07750</name>
</gene>
<dbReference type="InterPro" id="IPR051396">
    <property type="entry name" value="Bact_Antivir_Def_Nuclease"/>
</dbReference>
<dbReference type="InterPro" id="IPR027417">
    <property type="entry name" value="P-loop_NTPase"/>
</dbReference>
<dbReference type="InterPro" id="IPR014592">
    <property type="entry name" value="P-loop_UCP034888"/>
</dbReference>
<proteinExistence type="predicted"/>
<feature type="domain" description="Endonuclease GajA/Old nuclease/RecF-like AAA" evidence="1">
    <location>
        <begin position="5"/>
        <end position="50"/>
    </location>
</feature>
<protein>
    <submittedName>
        <fullName evidence="2">DUF3696 domain-containing protein</fullName>
    </submittedName>
</protein>
<dbReference type="PIRSF" id="PIRSF034888">
    <property type="entry name" value="P-loop_UCP034888"/>
    <property type="match status" value="1"/>
</dbReference>
<dbReference type="PANTHER" id="PTHR43581">
    <property type="entry name" value="ATP/GTP PHOSPHATASE"/>
    <property type="match status" value="1"/>
</dbReference>
<organism evidence="2 3">
    <name type="scientific">Aphanocapsa feldmannii 277cV</name>
    <dbReference type="NCBI Taxonomy" id="2507553"/>
    <lineage>
        <taxon>Bacteria</taxon>
        <taxon>Bacillati</taxon>
        <taxon>Cyanobacteriota</taxon>
        <taxon>Cyanophyceae</taxon>
        <taxon>Oscillatoriophycideae</taxon>
        <taxon>Chroococcales</taxon>
        <taxon>Microcystaceae</taxon>
        <taxon>Aphanocapsa</taxon>
    </lineage>
</organism>
<dbReference type="InterPro" id="IPR041685">
    <property type="entry name" value="AAA_GajA/Old/RecF-like"/>
</dbReference>
<evidence type="ECO:0000313" key="2">
    <source>
        <dbReference type="EMBL" id="TGG91629.1"/>
    </source>
</evidence>
<dbReference type="Gene3D" id="3.40.50.300">
    <property type="entry name" value="P-loop containing nucleotide triphosphate hydrolases"/>
    <property type="match status" value="1"/>
</dbReference>
<sequence>MALELRKLSIKRYKGYSEQTDLELAPLTILVGANNSGKTALAQVIQLLAGGFDPVDRKASEPLPLESGGLRHGEVFRDLVTGQNVHGHLSLSASFADSRGELSISTTVSNVVLPDNRSVRQISDWQLKSGDEEIKVKRQGYESQAKYSVSSQRENHELQSIDWQGLLPREPSNLADWVGMRVNDIKVWAAGVRHLCCPRSLIQQPLNASKSTPVPFSSDGTFASLTLATDDKLKESVRKWYRDTFGASVEVETQGKYSELMVGTQHSSGMVQLMQSGQGLSHVLPVVVMALTANKEGVGVDVIEHPEAELHPAAHGQVADLLLNNLVGVARPMVIETHSEMMLLRARRWIAEEKLSAKDVLIYWIDKESDHGSTVRKITINQTGDLDSWPEGVFIESYEEILAIRRAIRRRTELRG</sequence>
<evidence type="ECO:0000313" key="3">
    <source>
        <dbReference type="Proteomes" id="UP000317990"/>
    </source>
</evidence>
<name>A0A524RMF3_9CHRO</name>
<dbReference type="PANTHER" id="PTHR43581:SF2">
    <property type="entry name" value="EXCINUCLEASE ATPASE SUBUNIT"/>
    <property type="match status" value="1"/>
</dbReference>
<dbReference type="Proteomes" id="UP000317990">
    <property type="component" value="Unassembled WGS sequence"/>
</dbReference>
<evidence type="ECO:0000259" key="1">
    <source>
        <dbReference type="Pfam" id="PF13175"/>
    </source>
</evidence>